<feature type="domain" description="CBM56" evidence="4">
    <location>
        <begin position="120"/>
        <end position="209"/>
    </location>
</feature>
<dbReference type="SUPFAM" id="SSF51055">
    <property type="entry name" value="Carbohydrate binding domain"/>
    <property type="match status" value="1"/>
</dbReference>
<feature type="domain" description="GH64" evidence="5">
    <location>
        <begin position="234"/>
        <end position="602"/>
    </location>
</feature>
<dbReference type="CDD" id="cd12215">
    <property type="entry name" value="ChiC_BD"/>
    <property type="match status" value="1"/>
</dbReference>
<dbReference type="InterPro" id="IPR042517">
    <property type="entry name" value="Glyco_hydro_64_N_2"/>
</dbReference>
<evidence type="ECO:0000256" key="1">
    <source>
        <dbReference type="ARBA" id="ARBA00022801"/>
    </source>
</evidence>
<dbReference type="PANTHER" id="PTHR38165:SF1">
    <property type="entry name" value="GLUCANASE B"/>
    <property type="match status" value="1"/>
</dbReference>
<dbReference type="Pfam" id="PF16483">
    <property type="entry name" value="Glyco_hydro_64"/>
    <property type="match status" value="1"/>
</dbReference>
<gene>
    <name evidence="6" type="ORF">SAMN05192579_11319</name>
</gene>
<organism evidence="6 7">
    <name type="scientific">Rhodanobacter glycinis</name>
    <dbReference type="NCBI Taxonomy" id="582702"/>
    <lineage>
        <taxon>Bacteria</taxon>
        <taxon>Pseudomonadati</taxon>
        <taxon>Pseudomonadota</taxon>
        <taxon>Gammaproteobacteria</taxon>
        <taxon>Lysobacterales</taxon>
        <taxon>Rhodanobacteraceae</taxon>
        <taxon>Rhodanobacter</taxon>
    </lineage>
</organism>
<feature type="region of interest" description="Disordered" evidence="2">
    <location>
        <begin position="79"/>
        <end position="129"/>
    </location>
</feature>
<keyword evidence="3" id="KW-0732">Signal</keyword>
<proteinExistence type="predicted"/>
<dbReference type="InterPro" id="IPR047569">
    <property type="entry name" value="CBM56"/>
</dbReference>
<dbReference type="GO" id="GO:0005975">
    <property type="term" value="P:carbohydrate metabolic process"/>
    <property type="evidence" value="ECO:0007669"/>
    <property type="project" value="InterPro"/>
</dbReference>
<feature type="compositionally biased region" description="Pro residues" evidence="2">
    <location>
        <begin position="103"/>
        <end position="125"/>
    </location>
</feature>
<sequence>MHKKIGSTKWPMLAVSSLGAAICATLSTTALTLMPIQAVHAQTTCAAAWNASSVYTAGNTASENGVNYVANWWTQGNDPATNNGGAGSGQPWTVTGTCGGSPAPSPTPAPAPAPTPAPAPAPTPAPTATYGATAQAGGLLQFYANGGAWADVHYSLAGGSQLNVRMNNSGTSNSYQISGLSSGEVVSYWFTIGQSDGSAVNTPTQTLSYAAPAPAPTPTPSPTPSPSPSPVFPSVGTTFNLINGTHGAYQDNQVYWTMVGQDPAHPGTFVHVNCAGALIPMQPGDDGALTKDGQNYVNYSIPLSQCKSFTVPQILSARIYLSVGSPMYIQAVGSPVYGYTGPNIDNPSDPNIDVTYDFVEVNINATNFYGNTTRVDQFGFPVRLRLQDPSGYDHTVGETETRAALFQEFVAQVPQPFQALAQVQAPYRIVAPTHGGFGSGGANAHYLDSYIQSVWNQYRSQSLVFTDAQGTFTGHVVGNQFVFTDGQGTYYVNNMPSTQEVLLGNGVFNDASNAAPGVATAKQLQIQAQLDAALNRHVAGNSADWNTSADFYNSGPTNYYSAFWHTHSINQLTYGFPYDDVSGFSSSLIGTNPTVATITVGW</sequence>
<keyword evidence="1" id="KW-0378">Hydrolase</keyword>
<evidence type="ECO:0000259" key="4">
    <source>
        <dbReference type="PROSITE" id="PS52005"/>
    </source>
</evidence>
<dbReference type="Gene3D" id="2.10.10.20">
    <property type="entry name" value="Carbohydrate-binding module superfamily 5/12"/>
    <property type="match status" value="1"/>
</dbReference>
<feature type="signal peptide" evidence="3">
    <location>
        <begin position="1"/>
        <end position="41"/>
    </location>
</feature>
<dbReference type="Pfam" id="PF22184">
    <property type="entry name" value="CBM_56"/>
    <property type="match status" value="1"/>
</dbReference>
<dbReference type="GO" id="GO:0005576">
    <property type="term" value="C:extracellular region"/>
    <property type="evidence" value="ECO:0007669"/>
    <property type="project" value="InterPro"/>
</dbReference>
<dbReference type="Gene3D" id="2.60.110.10">
    <property type="entry name" value="Thaumatin"/>
    <property type="match status" value="1"/>
</dbReference>
<dbReference type="RefSeq" id="WP_092704591.1">
    <property type="nucleotide sequence ID" value="NZ_FOSR01000013.1"/>
</dbReference>
<dbReference type="Proteomes" id="UP000198725">
    <property type="component" value="Unassembled WGS sequence"/>
</dbReference>
<dbReference type="InterPro" id="IPR032477">
    <property type="entry name" value="Glyco_hydro_64"/>
</dbReference>
<feature type="compositionally biased region" description="Pro residues" evidence="2">
    <location>
        <begin position="213"/>
        <end position="231"/>
    </location>
</feature>
<dbReference type="InterPro" id="IPR037176">
    <property type="entry name" value="Osmotin/thaumatin-like_sf"/>
</dbReference>
<dbReference type="PROSITE" id="PS52005">
    <property type="entry name" value="CBM56"/>
    <property type="match status" value="1"/>
</dbReference>
<dbReference type="SMART" id="SM00495">
    <property type="entry name" value="ChtBD3"/>
    <property type="match status" value="1"/>
</dbReference>
<dbReference type="GO" id="GO:0030246">
    <property type="term" value="F:carbohydrate binding"/>
    <property type="evidence" value="ECO:0007669"/>
    <property type="project" value="UniProtKB-UniRule"/>
</dbReference>
<evidence type="ECO:0000256" key="3">
    <source>
        <dbReference type="SAM" id="SignalP"/>
    </source>
</evidence>
<dbReference type="EMBL" id="FOSR01000013">
    <property type="protein sequence ID" value="SFL06266.1"/>
    <property type="molecule type" value="Genomic_DNA"/>
</dbReference>
<dbReference type="InterPro" id="IPR036573">
    <property type="entry name" value="CBM_sf_5/12"/>
</dbReference>
<protein>
    <submittedName>
        <fullName evidence="6">Carbohydrate binding domain-containing protein</fullName>
    </submittedName>
</protein>
<dbReference type="Gene3D" id="3.30.920.50">
    <property type="entry name" value="Beta-1,3-glucanase, C-terminal domain"/>
    <property type="match status" value="1"/>
</dbReference>
<evidence type="ECO:0000313" key="6">
    <source>
        <dbReference type="EMBL" id="SFL06266.1"/>
    </source>
</evidence>
<evidence type="ECO:0000256" key="2">
    <source>
        <dbReference type="SAM" id="MobiDB-lite"/>
    </source>
</evidence>
<evidence type="ECO:0000313" key="7">
    <source>
        <dbReference type="Proteomes" id="UP000198725"/>
    </source>
</evidence>
<dbReference type="PROSITE" id="PS52006">
    <property type="entry name" value="GH64"/>
    <property type="match status" value="1"/>
</dbReference>
<dbReference type="PANTHER" id="PTHR38165">
    <property type="match status" value="1"/>
</dbReference>
<dbReference type="AlphaFoldDB" id="A0A1I4EP62"/>
<dbReference type="CDD" id="cd09214">
    <property type="entry name" value="GH64-like"/>
    <property type="match status" value="1"/>
</dbReference>
<dbReference type="GO" id="GO:0004553">
    <property type="term" value="F:hydrolase activity, hydrolyzing O-glycosyl compounds"/>
    <property type="evidence" value="ECO:0007669"/>
    <property type="project" value="InterPro"/>
</dbReference>
<feature type="region of interest" description="Disordered" evidence="2">
    <location>
        <begin position="208"/>
        <end position="232"/>
    </location>
</feature>
<keyword evidence="7" id="KW-1185">Reference proteome</keyword>
<reference evidence="7" key="1">
    <citation type="submission" date="2016-10" db="EMBL/GenBank/DDBJ databases">
        <authorList>
            <person name="Varghese N."/>
            <person name="Submissions S."/>
        </authorList>
    </citation>
    <scope>NUCLEOTIDE SEQUENCE [LARGE SCALE GENOMIC DNA]</scope>
    <source>
        <strain evidence="7">MO64</strain>
    </source>
</reference>
<accession>A0A1I4EP62</accession>
<dbReference type="InterPro" id="IPR037398">
    <property type="entry name" value="Glyco_hydro_64_fam"/>
</dbReference>
<feature type="chain" id="PRO_5011595471" evidence="3">
    <location>
        <begin position="42"/>
        <end position="602"/>
    </location>
</feature>
<evidence type="ECO:0000259" key="5">
    <source>
        <dbReference type="PROSITE" id="PS52006"/>
    </source>
</evidence>
<name>A0A1I4EP62_9GAMM</name>
<dbReference type="Pfam" id="PF02839">
    <property type="entry name" value="CBM_5_12"/>
    <property type="match status" value="1"/>
</dbReference>
<dbReference type="InterPro" id="IPR003610">
    <property type="entry name" value="CBM5/12"/>
</dbReference>